<evidence type="ECO:0000313" key="4">
    <source>
        <dbReference type="Proteomes" id="UP000652013"/>
    </source>
</evidence>
<dbReference type="InterPro" id="IPR045865">
    <property type="entry name" value="ACT-like_dom_sf"/>
</dbReference>
<feature type="domain" description="ACT" evidence="2">
    <location>
        <begin position="5"/>
        <end position="79"/>
    </location>
</feature>
<comment type="caution">
    <text evidence="3">The sequence shown here is derived from an EMBL/GenBank/DDBJ whole genome shotgun (WGS) entry which is preliminary data.</text>
</comment>
<dbReference type="AlphaFoldDB" id="A0A8J3Y4R9"/>
<protein>
    <submittedName>
        <fullName evidence="3">Uncharacterized protein</fullName>
    </submittedName>
</protein>
<dbReference type="RefSeq" id="WP_203937074.1">
    <property type="nucleotide sequence ID" value="NZ_BAAAGJ010000005.1"/>
</dbReference>
<dbReference type="Pfam" id="PF00583">
    <property type="entry name" value="Acetyltransf_1"/>
    <property type="match status" value="1"/>
</dbReference>
<dbReference type="PROSITE" id="PS51671">
    <property type="entry name" value="ACT"/>
    <property type="match status" value="1"/>
</dbReference>
<evidence type="ECO:0000259" key="2">
    <source>
        <dbReference type="PROSITE" id="PS51671"/>
    </source>
</evidence>
<accession>A0A8J3Y4R9</accession>
<keyword evidence="4" id="KW-1185">Reference proteome</keyword>
<dbReference type="InterPro" id="IPR002912">
    <property type="entry name" value="ACT_dom"/>
</dbReference>
<sequence length="349" mass="36802">MALWRIRATVDDRPGYLSVLTASLALRAVNILAVQVHTTEAGAVDDFLVDAPDTMTEAELLAAVERGRGRDAFVTRAEAQGLADQPTRALALAGRLVHDPDQLGDTLAALLDASAVTWRPVAGAAAGFDAQVMRLADPGGGMYEIARRAPAFTPAEYARAQALVEVAGAVLRQAAEHATLLLADGAELLLRPATHDDLRAVRRLHERSSPQTLHRRYLGGAAPTDARLRRLLEPAAGVALVAVTADDRVVAVANLVAEGDEGEIGLLVEDGWQRRGIGTALLRRLATYATRGGLRAVTAHTAASNTAMLRTLRRLGEARASLPDGGLVSVELPLPGRDDAPAVARGPVR</sequence>
<dbReference type="PROSITE" id="PS51186">
    <property type="entry name" value="GNAT"/>
    <property type="match status" value="1"/>
</dbReference>
<proteinExistence type="predicted"/>
<dbReference type="Gene3D" id="3.30.70.260">
    <property type="match status" value="1"/>
</dbReference>
<dbReference type="InterPro" id="IPR000182">
    <property type="entry name" value="GNAT_dom"/>
</dbReference>
<gene>
    <name evidence="3" type="ORF">Sya03_10930</name>
</gene>
<dbReference type="Proteomes" id="UP000652013">
    <property type="component" value="Unassembled WGS sequence"/>
</dbReference>
<organism evidence="3 4">
    <name type="scientific">Spirilliplanes yamanashiensis</name>
    <dbReference type="NCBI Taxonomy" id="42233"/>
    <lineage>
        <taxon>Bacteria</taxon>
        <taxon>Bacillati</taxon>
        <taxon>Actinomycetota</taxon>
        <taxon>Actinomycetes</taxon>
        <taxon>Micromonosporales</taxon>
        <taxon>Micromonosporaceae</taxon>
        <taxon>Spirilliplanes</taxon>
    </lineage>
</organism>
<name>A0A8J3Y4R9_9ACTN</name>
<dbReference type="SUPFAM" id="SSF55021">
    <property type="entry name" value="ACT-like"/>
    <property type="match status" value="1"/>
</dbReference>
<dbReference type="SUPFAM" id="SSF55729">
    <property type="entry name" value="Acyl-CoA N-acyltransferases (Nat)"/>
    <property type="match status" value="1"/>
</dbReference>
<feature type="domain" description="N-acetyltransferase" evidence="1">
    <location>
        <begin position="188"/>
        <end position="335"/>
    </location>
</feature>
<dbReference type="CDD" id="cd02116">
    <property type="entry name" value="ACT"/>
    <property type="match status" value="1"/>
</dbReference>
<evidence type="ECO:0000313" key="3">
    <source>
        <dbReference type="EMBL" id="GIJ01741.1"/>
    </source>
</evidence>
<reference evidence="3" key="1">
    <citation type="submission" date="2021-01" db="EMBL/GenBank/DDBJ databases">
        <title>Whole genome shotgun sequence of Spirilliplanes yamanashiensis NBRC 15828.</title>
        <authorList>
            <person name="Komaki H."/>
            <person name="Tamura T."/>
        </authorList>
    </citation>
    <scope>NUCLEOTIDE SEQUENCE</scope>
    <source>
        <strain evidence="3">NBRC 15828</strain>
    </source>
</reference>
<dbReference type="Gene3D" id="3.40.630.30">
    <property type="match status" value="1"/>
</dbReference>
<dbReference type="GO" id="GO:0016747">
    <property type="term" value="F:acyltransferase activity, transferring groups other than amino-acyl groups"/>
    <property type="evidence" value="ECO:0007669"/>
    <property type="project" value="InterPro"/>
</dbReference>
<dbReference type="EMBL" id="BOOY01000006">
    <property type="protein sequence ID" value="GIJ01741.1"/>
    <property type="molecule type" value="Genomic_DNA"/>
</dbReference>
<dbReference type="InterPro" id="IPR016181">
    <property type="entry name" value="Acyl_CoA_acyltransferase"/>
</dbReference>
<dbReference type="CDD" id="cd04301">
    <property type="entry name" value="NAT_SF"/>
    <property type="match status" value="1"/>
</dbReference>
<evidence type="ECO:0000259" key="1">
    <source>
        <dbReference type="PROSITE" id="PS51186"/>
    </source>
</evidence>